<name>A0ACC0V202_9HYPO</name>
<organism evidence="1 2">
    <name type="scientific">Trichothecium roseum</name>
    <dbReference type="NCBI Taxonomy" id="47278"/>
    <lineage>
        <taxon>Eukaryota</taxon>
        <taxon>Fungi</taxon>
        <taxon>Dikarya</taxon>
        <taxon>Ascomycota</taxon>
        <taxon>Pezizomycotina</taxon>
        <taxon>Sordariomycetes</taxon>
        <taxon>Hypocreomycetidae</taxon>
        <taxon>Hypocreales</taxon>
        <taxon>Hypocreales incertae sedis</taxon>
        <taxon>Trichothecium</taxon>
    </lineage>
</organism>
<comment type="caution">
    <text evidence="1">The sequence shown here is derived from an EMBL/GenBank/DDBJ whole genome shotgun (WGS) entry which is preliminary data.</text>
</comment>
<gene>
    <name evidence="1" type="ORF">N3K66_006266</name>
</gene>
<keyword evidence="2" id="KW-1185">Reference proteome</keyword>
<dbReference type="EMBL" id="CM047944">
    <property type="protein sequence ID" value="KAI9899805.1"/>
    <property type="molecule type" value="Genomic_DNA"/>
</dbReference>
<protein>
    <submittedName>
        <fullName evidence="1">Uncharacterized protein</fullName>
    </submittedName>
</protein>
<evidence type="ECO:0000313" key="1">
    <source>
        <dbReference type="EMBL" id="KAI9899805.1"/>
    </source>
</evidence>
<reference evidence="1" key="1">
    <citation type="submission" date="2022-10" db="EMBL/GenBank/DDBJ databases">
        <title>Complete Genome of Trichothecium roseum strain YXFP-22015, a Plant Pathogen Isolated from Citrus.</title>
        <authorList>
            <person name="Wang Y."/>
            <person name="Zhu L."/>
        </authorList>
    </citation>
    <scope>NUCLEOTIDE SEQUENCE</scope>
    <source>
        <strain evidence="1">YXFP-22015</strain>
    </source>
</reference>
<sequence>MASSSTIPRALAVGDGSAPEKQQQRACANCARSKLKCVWPTPACCQRCSRGGLQCTVPEPGPRKKRGKSTRVKTLEQKVEHILSILTTEQEPPATAAAGVLDEAARMLGQPAPAPSAIGSEIPLPPLPPDSASPDAYVQVIPGFRVSLAEADQILREYGAGMLSAFPFCPMPDIGARRMLQEKPIVLKAIITACRPQPSPLRNEIDDWFRSYFAQHIVVLEEKTLDNLQAILIYIAWNDWHFTLMARDTILLQLAIGIAGDLGLNRAVEDQVVPARSIADEAPVQVIGFNLRREPTNAGRRAFLAIFYLTSTMWTLFRRSEPLQHTEYMEQCCRDLCNANEYPTDHLAAGLVRVQKLLRRTAGLFPSRVVDPQPVLDMSHVLALAAIQKELDEVVESIPGVMRQNYILWSHYYTLMMRMYEPTIYTRPAAGGRASDARGEALRTCCQSAKSLMELHLSVPADASLTSSIAYVSSFGFANLTLTRLLFLADDPDWDPAAARRAVDYPSLMDRFCDHFDAADRRWEGKRPGNVRYAERMRWAKGWYLAKTSEEGGPELPSSAVDEALGGGGAGAGAGGVPHYLEDDAWQMMFDAGGLGTVFQ</sequence>
<accession>A0ACC0V202</accession>
<proteinExistence type="predicted"/>
<evidence type="ECO:0000313" key="2">
    <source>
        <dbReference type="Proteomes" id="UP001163324"/>
    </source>
</evidence>
<dbReference type="Proteomes" id="UP001163324">
    <property type="component" value="Chromosome 5"/>
</dbReference>